<evidence type="ECO:0000256" key="1">
    <source>
        <dbReference type="SAM" id="MobiDB-lite"/>
    </source>
</evidence>
<gene>
    <name evidence="2" type="ORF">EVAR_11824_1</name>
</gene>
<feature type="compositionally biased region" description="Basic and acidic residues" evidence="1">
    <location>
        <begin position="67"/>
        <end position="76"/>
    </location>
</feature>
<protein>
    <submittedName>
        <fullName evidence="2">Uncharacterized protein</fullName>
    </submittedName>
</protein>
<accession>A0A4C1UPG5</accession>
<sequence>MNKWFNDNTKKVACGAHEAGYQLDYTQTDVSRAFSINWYSTAGVVVTLERRRPAHAFDESDIFHARASGRDVRPGDADTSPTSANYDRGRGRSPQANTPTESAWELTYALWD</sequence>
<reference evidence="2 3" key="1">
    <citation type="journal article" date="2019" name="Commun. Biol.">
        <title>The bagworm genome reveals a unique fibroin gene that provides high tensile strength.</title>
        <authorList>
            <person name="Kono N."/>
            <person name="Nakamura H."/>
            <person name="Ohtoshi R."/>
            <person name="Tomita M."/>
            <person name="Numata K."/>
            <person name="Arakawa K."/>
        </authorList>
    </citation>
    <scope>NUCLEOTIDE SEQUENCE [LARGE SCALE GENOMIC DNA]</scope>
</reference>
<proteinExistence type="predicted"/>
<dbReference type="EMBL" id="BGZK01000205">
    <property type="protein sequence ID" value="GBP28361.1"/>
    <property type="molecule type" value="Genomic_DNA"/>
</dbReference>
<organism evidence="2 3">
    <name type="scientific">Eumeta variegata</name>
    <name type="common">Bagworm moth</name>
    <name type="synonym">Eumeta japonica</name>
    <dbReference type="NCBI Taxonomy" id="151549"/>
    <lineage>
        <taxon>Eukaryota</taxon>
        <taxon>Metazoa</taxon>
        <taxon>Ecdysozoa</taxon>
        <taxon>Arthropoda</taxon>
        <taxon>Hexapoda</taxon>
        <taxon>Insecta</taxon>
        <taxon>Pterygota</taxon>
        <taxon>Neoptera</taxon>
        <taxon>Endopterygota</taxon>
        <taxon>Lepidoptera</taxon>
        <taxon>Glossata</taxon>
        <taxon>Ditrysia</taxon>
        <taxon>Tineoidea</taxon>
        <taxon>Psychidae</taxon>
        <taxon>Oiketicinae</taxon>
        <taxon>Eumeta</taxon>
    </lineage>
</organism>
<feature type="region of interest" description="Disordered" evidence="1">
    <location>
        <begin position="67"/>
        <end position="102"/>
    </location>
</feature>
<comment type="caution">
    <text evidence="2">The sequence shown here is derived from an EMBL/GenBank/DDBJ whole genome shotgun (WGS) entry which is preliminary data.</text>
</comment>
<keyword evidence="3" id="KW-1185">Reference proteome</keyword>
<name>A0A4C1UPG5_EUMVA</name>
<dbReference type="Proteomes" id="UP000299102">
    <property type="component" value="Unassembled WGS sequence"/>
</dbReference>
<dbReference type="AlphaFoldDB" id="A0A4C1UPG5"/>
<evidence type="ECO:0000313" key="2">
    <source>
        <dbReference type="EMBL" id="GBP28361.1"/>
    </source>
</evidence>
<evidence type="ECO:0000313" key="3">
    <source>
        <dbReference type="Proteomes" id="UP000299102"/>
    </source>
</evidence>